<keyword evidence="2" id="KW-1185">Reference proteome</keyword>
<evidence type="ECO:0000313" key="1">
    <source>
        <dbReference type="EMBL" id="KAK3270052.1"/>
    </source>
</evidence>
<gene>
    <name evidence="1" type="ORF">CYMTET_21536</name>
</gene>
<dbReference type="AlphaFoldDB" id="A0AAE0G1P5"/>
<proteinExistence type="predicted"/>
<accession>A0AAE0G1P5</accession>
<sequence>MPTLVVGGGVRGLVEPGATYGYGSLQFHDALLDSPYPPMVTAGSSLPPRDVPQFFSQSTAATYQSGDSTIPFWDPPDLLGSGGVGTYQFSSQLTSDVFLPWDPSAELGSADQLYSG</sequence>
<dbReference type="Proteomes" id="UP001190700">
    <property type="component" value="Unassembled WGS sequence"/>
</dbReference>
<protein>
    <submittedName>
        <fullName evidence="1">Uncharacterized protein</fullName>
    </submittedName>
</protein>
<reference evidence="1 2" key="1">
    <citation type="journal article" date="2015" name="Genome Biol. Evol.">
        <title>Comparative Genomics of a Bacterivorous Green Alga Reveals Evolutionary Causalities and Consequences of Phago-Mixotrophic Mode of Nutrition.</title>
        <authorList>
            <person name="Burns J.A."/>
            <person name="Paasch A."/>
            <person name="Narechania A."/>
            <person name="Kim E."/>
        </authorList>
    </citation>
    <scope>NUCLEOTIDE SEQUENCE [LARGE SCALE GENOMIC DNA]</scope>
    <source>
        <strain evidence="1 2">PLY_AMNH</strain>
    </source>
</reference>
<dbReference type="EMBL" id="LGRX02010592">
    <property type="protein sequence ID" value="KAK3270052.1"/>
    <property type="molecule type" value="Genomic_DNA"/>
</dbReference>
<comment type="caution">
    <text evidence="1">The sequence shown here is derived from an EMBL/GenBank/DDBJ whole genome shotgun (WGS) entry which is preliminary data.</text>
</comment>
<organism evidence="1 2">
    <name type="scientific">Cymbomonas tetramitiformis</name>
    <dbReference type="NCBI Taxonomy" id="36881"/>
    <lineage>
        <taxon>Eukaryota</taxon>
        <taxon>Viridiplantae</taxon>
        <taxon>Chlorophyta</taxon>
        <taxon>Pyramimonadophyceae</taxon>
        <taxon>Pyramimonadales</taxon>
        <taxon>Pyramimonadaceae</taxon>
        <taxon>Cymbomonas</taxon>
    </lineage>
</organism>
<evidence type="ECO:0000313" key="2">
    <source>
        <dbReference type="Proteomes" id="UP001190700"/>
    </source>
</evidence>
<name>A0AAE0G1P5_9CHLO</name>